<evidence type="ECO:0000256" key="3">
    <source>
        <dbReference type="ARBA" id="ARBA00011160"/>
    </source>
</evidence>
<evidence type="ECO:0000256" key="11">
    <source>
        <dbReference type="ARBA" id="ARBA00023306"/>
    </source>
</evidence>
<keyword evidence="6 12" id="KW-0997">Cell inner membrane</keyword>
<evidence type="ECO:0000256" key="12">
    <source>
        <dbReference type="PIRNR" id="PIRNR003097"/>
    </source>
</evidence>
<dbReference type="NCBIfam" id="TIGR00439">
    <property type="entry name" value="FtsX_Gneg"/>
    <property type="match status" value="1"/>
</dbReference>
<sequence>MSIIHYFSLHVESARSALKQLLRQPFGTLLTLIMLAVAMTLPLFMYLGIQSGQSVLGKLNESPQITVYMETAAAQSDSDTVRSLLTRDKRLDNIRFIGKEDGLAELQSNLDQNLISMLDGNPLPDVFIVTPDPATTPAQMQAIYRDITKLPMVESASMDTEWVQTLYQINEFIRKILWFLSLTLGMAFVLVAHNTIRLQILSRKEEIEITKLLGAPASFIRRPFLYQAMWQSIFSAAVSLGLCGWLLSAVRPLVDAIFKPYGLNIGWRFFYVGELGLVFGFVIALGVFGAWLATTQHLLCFKAKNKTPSKIPSEAVFRRNFDLPV</sequence>
<organism evidence="16">
    <name type="scientific">Neisseria gonorrhoeae</name>
    <dbReference type="NCBI Taxonomy" id="485"/>
    <lineage>
        <taxon>Bacteria</taxon>
        <taxon>Pseudomonadati</taxon>
        <taxon>Pseudomonadota</taxon>
        <taxon>Betaproteobacteria</taxon>
        <taxon>Neisseriales</taxon>
        <taxon>Neisseriaceae</taxon>
        <taxon>Neisseria</taxon>
    </lineage>
</organism>
<evidence type="ECO:0000256" key="8">
    <source>
        <dbReference type="ARBA" id="ARBA00022692"/>
    </source>
</evidence>
<dbReference type="Gene3D" id="3.30.70.3040">
    <property type="match status" value="1"/>
</dbReference>
<comment type="subcellular location">
    <subcellularLocation>
        <location evidence="1">Cell inner membrane</location>
        <topology evidence="1">Multi-pass membrane protein</topology>
    </subcellularLocation>
</comment>
<keyword evidence="9 13" id="KW-1133">Transmembrane helix</keyword>
<dbReference type="AlphaFoldDB" id="A0A378W216"/>
<keyword evidence="11 12" id="KW-0131">Cell cycle</keyword>
<keyword evidence="5 12" id="KW-1003">Cell membrane</keyword>
<dbReference type="InterPro" id="IPR040690">
    <property type="entry name" value="FtsX_ECD"/>
</dbReference>
<evidence type="ECO:0000256" key="9">
    <source>
        <dbReference type="ARBA" id="ARBA00022989"/>
    </source>
</evidence>
<evidence type="ECO:0000313" key="16">
    <source>
        <dbReference type="EMBL" id="SUA25360.1"/>
    </source>
</evidence>
<keyword evidence="8 13" id="KW-0812">Transmembrane</keyword>
<evidence type="ECO:0000256" key="7">
    <source>
        <dbReference type="ARBA" id="ARBA00022618"/>
    </source>
</evidence>
<comment type="function">
    <text evidence="12">Part of the ABC transporter FtsEX involved in cellular division.</text>
</comment>
<dbReference type="InterPro" id="IPR004513">
    <property type="entry name" value="FtsX"/>
</dbReference>
<evidence type="ECO:0000256" key="1">
    <source>
        <dbReference type="ARBA" id="ARBA00004429"/>
    </source>
</evidence>
<feature type="transmembrane region" description="Helical" evidence="13">
    <location>
        <begin position="228"/>
        <end position="248"/>
    </location>
</feature>
<dbReference type="InterPro" id="IPR047590">
    <property type="entry name" value="FtsX_proteobact-type"/>
</dbReference>
<evidence type="ECO:0000256" key="10">
    <source>
        <dbReference type="ARBA" id="ARBA00023136"/>
    </source>
</evidence>
<evidence type="ECO:0000256" key="5">
    <source>
        <dbReference type="ARBA" id="ARBA00022475"/>
    </source>
</evidence>
<feature type="transmembrane region" description="Helical" evidence="13">
    <location>
        <begin position="176"/>
        <end position="196"/>
    </location>
</feature>
<dbReference type="GO" id="GO:0051301">
    <property type="term" value="P:cell division"/>
    <property type="evidence" value="ECO:0007669"/>
    <property type="project" value="UniProtKB-KW"/>
</dbReference>
<dbReference type="PANTHER" id="PTHR47755">
    <property type="entry name" value="CELL DIVISION PROTEIN FTSX"/>
    <property type="match status" value="1"/>
</dbReference>
<evidence type="ECO:0000256" key="6">
    <source>
        <dbReference type="ARBA" id="ARBA00022519"/>
    </source>
</evidence>
<dbReference type="Pfam" id="PF18075">
    <property type="entry name" value="FtsX_ECD"/>
    <property type="match status" value="1"/>
</dbReference>
<feature type="transmembrane region" description="Helical" evidence="13">
    <location>
        <begin position="26"/>
        <end position="49"/>
    </location>
</feature>
<dbReference type="Pfam" id="PF02687">
    <property type="entry name" value="FtsX"/>
    <property type="match status" value="1"/>
</dbReference>
<dbReference type="GO" id="GO:0032153">
    <property type="term" value="C:cell division site"/>
    <property type="evidence" value="ECO:0007669"/>
    <property type="project" value="TreeGrafter"/>
</dbReference>
<reference evidence="16" key="1">
    <citation type="submission" date="2018-06" db="EMBL/GenBank/DDBJ databases">
        <authorList>
            <consortium name="Pathogen Informatics"/>
            <person name="Doyle S."/>
        </authorList>
    </citation>
    <scope>NUCLEOTIDE SEQUENCE [LARGE SCALE GENOMIC DNA]</scope>
    <source>
        <strain evidence="16">NCTC11421</strain>
    </source>
</reference>
<evidence type="ECO:0000259" key="15">
    <source>
        <dbReference type="Pfam" id="PF18075"/>
    </source>
</evidence>
<evidence type="ECO:0000256" key="13">
    <source>
        <dbReference type="SAM" id="Phobius"/>
    </source>
</evidence>
<protein>
    <recommendedName>
        <fullName evidence="4 12">Cell division protein FtsX</fullName>
    </recommendedName>
</protein>
<dbReference type="PIRSF" id="PIRSF003097">
    <property type="entry name" value="FtsX"/>
    <property type="match status" value="1"/>
</dbReference>
<evidence type="ECO:0000256" key="2">
    <source>
        <dbReference type="ARBA" id="ARBA00007379"/>
    </source>
</evidence>
<keyword evidence="10 12" id="KW-0472">Membrane</keyword>
<feature type="domain" description="ABC3 transporter permease C-terminal" evidence="14">
    <location>
        <begin position="181"/>
        <end position="294"/>
    </location>
</feature>
<feature type="transmembrane region" description="Helical" evidence="13">
    <location>
        <begin position="269"/>
        <end position="293"/>
    </location>
</feature>
<evidence type="ECO:0000259" key="14">
    <source>
        <dbReference type="Pfam" id="PF02687"/>
    </source>
</evidence>
<feature type="domain" description="FtsX extracellular" evidence="15">
    <location>
        <begin position="64"/>
        <end position="155"/>
    </location>
</feature>
<dbReference type="GO" id="GO:0005886">
    <property type="term" value="C:plasma membrane"/>
    <property type="evidence" value="ECO:0007669"/>
    <property type="project" value="UniProtKB-SubCell"/>
</dbReference>
<keyword evidence="7 12" id="KW-0132">Cell division</keyword>
<accession>A0A378W216</accession>
<comment type="similarity">
    <text evidence="2 12">Belongs to the ABC-4 integral membrane protein family. FtsX subfamily.</text>
</comment>
<gene>
    <name evidence="16" type="primary">ftsX</name>
    <name evidence="16" type="ORF">NCTC11421_03378</name>
</gene>
<dbReference type="PANTHER" id="PTHR47755:SF1">
    <property type="entry name" value="CELL DIVISION PROTEIN FTSX"/>
    <property type="match status" value="1"/>
</dbReference>
<name>A0A378W216_NEIGO</name>
<comment type="subunit">
    <text evidence="3">Forms a membrane-associated complex with FtsE.</text>
</comment>
<evidence type="ECO:0000256" key="4">
    <source>
        <dbReference type="ARBA" id="ARBA00021907"/>
    </source>
</evidence>
<proteinExistence type="inferred from homology"/>
<dbReference type="InterPro" id="IPR003838">
    <property type="entry name" value="ABC3_permease_C"/>
</dbReference>
<dbReference type="EMBL" id="UGRI01000001">
    <property type="protein sequence ID" value="SUA25360.1"/>
    <property type="molecule type" value="Genomic_DNA"/>
</dbReference>